<dbReference type="PANTHER" id="PTHR42960:SF1">
    <property type="entry name" value="YCF46 PROTEIN"/>
    <property type="match status" value="1"/>
</dbReference>
<dbReference type="EMBL" id="SNYK01000018">
    <property type="protein sequence ID" value="TDQ34670.1"/>
    <property type="molecule type" value="Genomic_DNA"/>
</dbReference>
<dbReference type="SUPFAM" id="SSF52540">
    <property type="entry name" value="P-loop containing nucleoside triphosphate hydrolases"/>
    <property type="match status" value="2"/>
</dbReference>
<reference evidence="6 7" key="1">
    <citation type="submission" date="2019-03" db="EMBL/GenBank/DDBJ databases">
        <title>Genomic Encyclopedia of Type Strains, Phase IV (KMG-IV): sequencing the most valuable type-strain genomes for metagenomic binning, comparative biology and taxonomic classification.</title>
        <authorList>
            <person name="Goeker M."/>
        </authorList>
    </citation>
    <scope>NUCLEOTIDE SEQUENCE [LARGE SCALE GENOMIC DNA]</scope>
    <source>
        <strain evidence="6 7">DSM 28679</strain>
    </source>
</reference>
<dbReference type="PANTHER" id="PTHR42960">
    <property type="entry name" value="YCF46 PROTEIN"/>
    <property type="match status" value="1"/>
</dbReference>
<protein>
    <recommendedName>
        <fullName evidence="4">Uncharacterized AAA domain-containing protein ycf46</fullName>
    </recommendedName>
</protein>
<comment type="similarity">
    <text evidence="3">Belongs to the AAA ATPase family. Highly divergent.</text>
</comment>
<evidence type="ECO:0000259" key="5">
    <source>
        <dbReference type="SMART" id="SM00382"/>
    </source>
</evidence>
<dbReference type="SMART" id="SM00382">
    <property type="entry name" value="AAA"/>
    <property type="match status" value="1"/>
</dbReference>
<evidence type="ECO:0000256" key="1">
    <source>
        <dbReference type="ARBA" id="ARBA00022741"/>
    </source>
</evidence>
<dbReference type="InterPro" id="IPR052381">
    <property type="entry name" value="AAA_domain_protein"/>
</dbReference>
<comment type="caution">
    <text evidence="6">The sequence shown here is derived from an EMBL/GenBank/DDBJ whole genome shotgun (WGS) entry which is preliminary data.</text>
</comment>
<name>A0A4R6TR20_9GAMM</name>
<dbReference type="AlphaFoldDB" id="A0A4R6TR20"/>
<dbReference type="InterPro" id="IPR041569">
    <property type="entry name" value="AAA_lid_3"/>
</dbReference>
<dbReference type="InterPro" id="IPR003959">
    <property type="entry name" value="ATPase_AAA_core"/>
</dbReference>
<dbReference type="Gene3D" id="3.40.50.300">
    <property type="entry name" value="P-loop containing nucleotide triphosphate hydrolases"/>
    <property type="match status" value="1"/>
</dbReference>
<dbReference type="GO" id="GO:0016887">
    <property type="term" value="F:ATP hydrolysis activity"/>
    <property type="evidence" value="ECO:0007669"/>
    <property type="project" value="InterPro"/>
</dbReference>
<keyword evidence="1" id="KW-0547">Nucleotide-binding</keyword>
<dbReference type="GO" id="GO:0005524">
    <property type="term" value="F:ATP binding"/>
    <property type="evidence" value="ECO:0007669"/>
    <property type="project" value="UniProtKB-KW"/>
</dbReference>
<keyword evidence="7" id="KW-1185">Reference proteome</keyword>
<dbReference type="InterPro" id="IPR027417">
    <property type="entry name" value="P-loop_NTPase"/>
</dbReference>
<dbReference type="InterPro" id="IPR003593">
    <property type="entry name" value="AAA+_ATPase"/>
</dbReference>
<evidence type="ECO:0000256" key="2">
    <source>
        <dbReference type="ARBA" id="ARBA00022840"/>
    </source>
</evidence>
<dbReference type="Pfam" id="PF00004">
    <property type="entry name" value="AAA"/>
    <property type="match status" value="1"/>
</dbReference>
<dbReference type="Gene3D" id="1.10.8.60">
    <property type="match status" value="1"/>
</dbReference>
<evidence type="ECO:0000313" key="6">
    <source>
        <dbReference type="EMBL" id="TDQ34670.1"/>
    </source>
</evidence>
<feature type="domain" description="AAA+ ATPase" evidence="5">
    <location>
        <begin position="279"/>
        <end position="412"/>
    </location>
</feature>
<evidence type="ECO:0000313" key="7">
    <source>
        <dbReference type="Proteomes" id="UP000294575"/>
    </source>
</evidence>
<accession>A0A4R6TR20</accession>
<dbReference type="Pfam" id="PF17862">
    <property type="entry name" value="AAA_lid_3"/>
    <property type="match status" value="1"/>
</dbReference>
<sequence>MRQGASQSAIWTVVKRVKNDIRDLQLVLDARVRLVAIESWDELRVLETLTSVAVHRGSNLMVWSISEGLHRMDFGGPMVEGTDTLEGALRFVKADPQPGLYVFFDVHPFLRDDPLAVRLIKEVAIAEGGQRPTLVLVSHALRLPAEVQRYAARFNLSLPSEDELLSIVREEAARWSQKNRGIRVRTDNRTLQQVVNNLRGLSHADARLLARSLICDDGAITQEDLPELNKAKFQLLDLDGVLGYEADTARFADVGGLVNLKRWLAERQAAFMAGSLQDMPKGVLLLGAQGSGKSLAAKAVAGLWGLPLLRLDFAALYNKYFGETERNLREALALAERMSPCVLWMDEIEKGLATGEMDGGVSQRILGTLLTWMAERKSSVFVVATANVIKRLPPELLRKGRFDEVFFVDLPDLRVREEIFRIHLQRRELEPQAFNLSELAMLTDGFSGAEIEQAVVSALYTAQARQQDVEQPLLVEMLQRTVPLSVLMAEDLAALRSWATSRTVAAG</sequence>
<evidence type="ECO:0000256" key="4">
    <source>
        <dbReference type="ARBA" id="ARBA00040480"/>
    </source>
</evidence>
<gene>
    <name evidence="6" type="ORF">DFQ45_11830</name>
</gene>
<organism evidence="6 7">
    <name type="scientific">Thiopseudomonas denitrificans</name>
    <dbReference type="NCBI Taxonomy" id="1501432"/>
    <lineage>
        <taxon>Bacteria</taxon>
        <taxon>Pseudomonadati</taxon>
        <taxon>Pseudomonadota</taxon>
        <taxon>Gammaproteobacteria</taxon>
        <taxon>Pseudomonadales</taxon>
        <taxon>Pseudomonadaceae</taxon>
        <taxon>Thiopseudomonas</taxon>
    </lineage>
</organism>
<evidence type="ECO:0000256" key="3">
    <source>
        <dbReference type="ARBA" id="ARBA00038088"/>
    </source>
</evidence>
<proteinExistence type="inferred from homology"/>
<dbReference type="Proteomes" id="UP000294575">
    <property type="component" value="Unassembled WGS sequence"/>
</dbReference>
<keyword evidence="2" id="KW-0067">ATP-binding</keyword>